<name>A0A7J8JHT2_ROUAE</name>
<dbReference type="Proteomes" id="UP000593571">
    <property type="component" value="Unassembled WGS sequence"/>
</dbReference>
<accession>A0A7J8JHT2</accession>
<dbReference type="EMBL" id="JACASE010000002">
    <property type="protein sequence ID" value="KAF6495889.1"/>
    <property type="molecule type" value="Genomic_DNA"/>
</dbReference>
<evidence type="ECO:0000313" key="1">
    <source>
        <dbReference type="EMBL" id="KAF6495889.1"/>
    </source>
</evidence>
<protein>
    <submittedName>
        <fullName evidence="1">Uncharacterized protein</fullName>
    </submittedName>
</protein>
<sequence>MRTWGDEIPGGQAPGPVPFCVPQSRECRVSQETPSLLEDCPRLLTSPVVMIHRSEHGPAASSPLCPESDAALSPGFPRLPPARIVASSLALAFHPTRSRLSKKFLCLQGWWKACLSFESGRRVHVKRMWERRRHSTYTRPLDSWHFPGR</sequence>
<gene>
    <name evidence="1" type="ORF">HJG63_010209</name>
</gene>
<reference evidence="1 2" key="1">
    <citation type="journal article" date="2020" name="Nature">
        <title>Six reference-quality genomes reveal evolution of bat adaptations.</title>
        <authorList>
            <person name="Jebb D."/>
            <person name="Huang Z."/>
            <person name="Pippel M."/>
            <person name="Hughes G.M."/>
            <person name="Lavrichenko K."/>
            <person name="Devanna P."/>
            <person name="Winkler S."/>
            <person name="Jermiin L.S."/>
            <person name="Skirmuntt E.C."/>
            <person name="Katzourakis A."/>
            <person name="Burkitt-Gray L."/>
            <person name="Ray D.A."/>
            <person name="Sullivan K.A.M."/>
            <person name="Roscito J.G."/>
            <person name="Kirilenko B.M."/>
            <person name="Davalos L.M."/>
            <person name="Corthals A.P."/>
            <person name="Power M.L."/>
            <person name="Jones G."/>
            <person name="Ransome R.D."/>
            <person name="Dechmann D.K.N."/>
            <person name="Locatelli A.G."/>
            <person name="Puechmaille S.J."/>
            <person name="Fedrigo O."/>
            <person name="Jarvis E.D."/>
            <person name="Hiller M."/>
            <person name="Vernes S.C."/>
            <person name="Myers E.W."/>
            <person name="Teeling E.C."/>
        </authorList>
    </citation>
    <scope>NUCLEOTIDE SEQUENCE [LARGE SCALE GENOMIC DNA]</scope>
    <source>
        <strain evidence="1">MRouAeg1</strain>
        <tissue evidence="1">Muscle</tissue>
    </source>
</reference>
<proteinExistence type="predicted"/>
<comment type="caution">
    <text evidence="1">The sequence shown here is derived from an EMBL/GenBank/DDBJ whole genome shotgun (WGS) entry which is preliminary data.</text>
</comment>
<dbReference type="AlphaFoldDB" id="A0A7J8JHT2"/>
<keyword evidence="2" id="KW-1185">Reference proteome</keyword>
<organism evidence="1 2">
    <name type="scientific">Rousettus aegyptiacus</name>
    <name type="common">Egyptian fruit bat</name>
    <name type="synonym">Pteropus aegyptiacus</name>
    <dbReference type="NCBI Taxonomy" id="9407"/>
    <lineage>
        <taxon>Eukaryota</taxon>
        <taxon>Metazoa</taxon>
        <taxon>Chordata</taxon>
        <taxon>Craniata</taxon>
        <taxon>Vertebrata</taxon>
        <taxon>Euteleostomi</taxon>
        <taxon>Mammalia</taxon>
        <taxon>Eutheria</taxon>
        <taxon>Laurasiatheria</taxon>
        <taxon>Chiroptera</taxon>
        <taxon>Yinpterochiroptera</taxon>
        <taxon>Pteropodoidea</taxon>
        <taxon>Pteropodidae</taxon>
        <taxon>Rousettinae</taxon>
        <taxon>Rousettus</taxon>
    </lineage>
</organism>
<evidence type="ECO:0000313" key="2">
    <source>
        <dbReference type="Proteomes" id="UP000593571"/>
    </source>
</evidence>